<gene>
    <name evidence="2" type="ORF">ACHHYP_16644</name>
</gene>
<evidence type="ECO:0000313" key="2">
    <source>
        <dbReference type="EMBL" id="OQR81212.1"/>
    </source>
</evidence>
<feature type="transmembrane region" description="Helical" evidence="1">
    <location>
        <begin position="538"/>
        <end position="555"/>
    </location>
</feature>
<feature type="transmembrane region" description="Helical" evidence="1">
    <location>
        <begin position="612"/>
        <end position="633"/>
    </location>
</feature>
<comment type="caution">
    <text evidence="2">The sequence shown here is derived from an EMBL/GenBank/DDBJ whole genome shotgun (WGS) entry which is preliminary data.</text>
</comment>
<dbReference type="OrthoDB" id="74039at2759"/>
<keyword evidence="1" id="KW-0812">Transmembrane</keyword>
<feature type="transmembrane region" description="Helical" evidence="1">
    <location>
        <begin position="370"/>
        <end position="393"/>
    </location>
</feature>
<feature type="transmembrane region" description="Helical" evidence="1">
    <location>
        <begin position="399"/>
        <end position="420"/>
    </location>
</feature>
<keyword evidence="1" id="KW-0472">Membrane</keyword>
<evidence type="ECO:0008006" key="4">
    <source>
        <dbReference type="Google" id="ProtNLM"/>
    </source>
</evidence>
<proteinExistence type="predicted"/>
<organism evidence="2 3">
    <name type="scientific">Achlya hypogyna</name>
    <name type="common">Oomycete</name>
    <name type="synonym">Protoachlya hypogyna</name>
    <dbReference type="NCBI Taxonomy" id="1202772"/>
    <lineage>
        <taxon>Eukaryota</taxon>
        <taxon>Sar</taxon>
        <taxon>Stramenopiles</taxon>
        <taxon>Oomycota</taxon>
        <taxon>Saprolegniomycetes</taxon>
        <taxon>Saprolegniales</taxon>
        <taxon>Achlyaceae</taxon>
        <taxon>Achlya</taxon>
    </lineage>
</organism>
<feature type="transmembrane region" description="Helical" evidence="1">
    <location>
        <begin position="37"/>
        <end position="58"/>
    </location>
</feature>
<feature type="transmembrane region" description="Helical" evidence="1">
    <location>
        <begin position="432"/>
        <end position="456"/>
    </location>
</feature>
<protein>
    <recommendedName>
        <fullName evidence="4">Transmembrane protein</fullName>
    </recommendedName>
</protein>
<keyword evidence="1" id="KW-1133">Transmembrane helix</keyword>
<sequence>MVRVTPKTIKGPAPAPWMARKRGDYAQPPIVLAARRLFSNVIACLVLLLSLVTLAVLISQGMFARSVVSFNEQSMRQFWTPYGKSCLLDKYGFVPNRLAYTFGNPNATQHFSCSFELQNTTQGNTWSALGLIMAKQWTAELAKARTLFLTTCVIGASSSVGWGDLQFIAGYDGFPECLPTSGAQQVAGMAMLETTMRDSHPEGLYFLTMYSDLNPAMQTVQTYTNTDGTTAHLMANPSRTLVTLQGQAIHDNLGQDYTIYSYPLGPRYQVTESCQTQIEALAAFTATMAGWSQGKYSQHPIVPGWTCGHVVQNADELIVLQIVVFLAACVLLIRVTIFMKISDFTDIGLLMAREPTLTYRLLDGLERRKCLTLLMTLNALPSLLYLDVARIYYFTENGFKLWCLSVALVAVLFSFAFVFVLSCSDIIPVPQILHNVCGCYNATFFLYSAALTIVFACAGTDTSFRSAYNDFFAATPSLGLWLRGQTWPSGAYIAQGTPTVISRLTWQLCISVATAFATSLVVTALYRLCNGKRCVENASSIVLHAASSLLMATNWCSRNGFVSFVNPPTLLSSLPLDEAETSCVDLILSESYAKAMSRTRGEPSKPGSDDSLLFVVSIYAVIPAVYFTGLCWFPPRIFGRIVNGEFTATPDLYVNRTLRYRYEQGTLVH</sequence>
<dbReference type="Proteomes" id="UP000243579">
    <property type="component" value="Unassembled WGS sequence"/>
</dbReference>
<dbReference type="EMBL" id="JNBR01002827">
    <property type="protein sequence ID" value="OQR81212.1"/>
    <property type="molecule type" value="Genomic_DNA"/>
</dbReference>
<reference evidence="2 3" key="1">
    <citation type="journal article" date="2014" name="Genome Biol. Evol.">
        <title>The secreted proteins of Achlya hypogyna and Thraustotheca clavata identify the ancestral oomycete secretome and reveal gene acquisitions by horizontal gene transfer.</title>
        <authorList>
            <person name="Misner I."/>
            <person name="Blouin N."/>
            <person name="Leonard G."/>
            <person name="Richards T.A."/>
            <person name="Lane C.E."/>
        </authorList>
    </citation>
    <scope>NUCLEOTIDE SEQUENCE [LARGE SCALE GENOMIC DNA]</scope>
    <source>
        <strain evidence="2 3">ATCC 48635</strain>
    </source>
</reference>
<keyword evidence="3" id="KW-1185">Reference proteome</keyword>
<feature type="transmembrane region" description="Helical" evidence="1">
    <location>
        <begin position="317"/>
        <end position="337"/>
    </location>
</feature>
<evidence type="ECO:0000256" key="1">
    <source>
        <dbReference type="SAM" id="Phobius"/>
    </source>
</evidence>
<evidence type="ECO:0000313" key="3">
    <source>
        <dbReference type="Proteomes" id="UP000243579"/>
    </source>
</evidence>
<accession>A0A1V9Y656</accession>
<feature type="transmembrane region" description="Helical" evidence="1">
    <location>
        <begin position="504"/>
        <end position="526"/>
    </location>
</feature>
<name>A0A1V9Y656_ACHHY</name>
<dbReference type="AlphaFoldDB" id="A0A1V9Y656"/>